<keyword evidence="5" id="KW-0067">ATP-binding</keyword>
<organism evidence="7 8">
    <name type="scientific">Hyaloscypha variabilis (strain UAMH 11265 / GT02V1 / F)</name>
    <name type="common">Meliniomyces variabilis</name>
    <dbReference type="NCBI Taxonomy" id="1149755"/>
    <lineage>
        <taxon>Eukaryota</taxon>
        <taxon>Fungi</taxon>
        <taxon>Dikarya</taxon>
        <taxon>Ascomycota</taxon>
        <taxon>Pezizomycotina</taxon>
        <taxon>Leotiomycetes</taxon>
        <taxon>Helotiales</taxon>
        <taxon>Hyaloscyphaceae</taxon>
        <taxon>Hyaloscypha</taxon>
        <taxon>Hyaloscypha variabilis</taxon>
    </lineage>
</organism>
<keyword evidence="4 7" id="KW-0418">Kinase</keyword>
<dbReference type="GO" id="GO:0043484">
    <property type="term" value="P:regulation of RNA splicing"/>
    <property type="evidence" value="ECO:0007669"/>
    <property type="project" value="TreeGrafter"/>
</dbReference>
<dbReference type="InterPro" id="IPR051175">
    <property type="entry name" value="CLK_kinases"/>
</dbReference>
<evidence type="ECO:0000256" key="1">
    <source>
        <dbReference type="ARBA" id="ARBA00022527"/>
    </source>
</evidence>
<dbReference type="GO" id="GO:0004674">
    <property type="term" value="F:protein serine/threonine kinase activity"/>
    <property type="evidence" value="ECO:0007669"/>
    <property type="project" value="UniProtKB-KW"/>
</dbReference>
<feature type="domain" description="Protein kinase" evidence="6">
    <location>
        <begin position="111"/>
        <end position="463"/>
    </location>
</feature>
<evidence type="ECO:0000313" key="8">
    <source>
        <dbReference type="Proteomes" id="UP000235786"/>
    </source>
</evidence>
<evidence type="ECO:0000256" key="4">
    <source>
        <dbReference type="ARBA" id="ARBA00022777"/>
    </source>
</evidence>
<sequence>MTGKYIRVTQLAWLRQWEHSRYSLQIVSANSRPLSLQVTDLQKTSPFLSLVVFNQHAFLSTRTTTPHSPAMDDYSMYKPTNLLYTQEKLSKYRLGGYHPVCLGDTLHDGQYTIRHKLGWGGFSTVWLARDSRNDRWVSIKIMTAESGTDSQELLNLRDLATHAKGDLASKYIVQLLDAFQHEGPNGTHQCLVFELLGPCVDQVLSEHHDDGEPFEQNVILRMCEQLLEAVAFMHEAGFCHGDISGRNIAFKCNEAAQLSEEEFFEVIGNPEIDELVRNDGQPVPKGMPSQLVKAAAWDTWIDEDDEDLRIIDFGETFKQGSEPVKLAQPGPLRAPETIFEDKFDYRLDLWRAGIVIYSLVLEAHPFRYLGGDEALAKEMIGFVEKLPTEWEPNFQKLLLNANQKADNFKDSAPDAKSKLEVIFEEKVAEESLRPLLSVIQGLMRFKPEDRISASQALKLVRAIRRQSNEINDG</sequence>
<dbReference type="InterPro" id="IPR000719">
    <property type="entry name" value="Prot_kinase_dom"/>
</dbReference>
<dbReference type="Gene3D" id="3.30.200.20">
    <property type="entry name" value="Phosphorylase Kinase, domain 1"/>
    <property type="match status" value="1"/>
</dbReference>
<dbReference type="OrthoDB" id="5979581at2759"/>
<reference evidence="7 8" key="1">
    <citation type="submission" date="2016-04" db="EMBL/GenBank/DDBJ databases">
        <title>A degradative enzymes factory behind the ericoid mycorrhizal symbiosis.</title>
        <authorList>
            <consortium name="DOE Joint Genome Institute"/>
            <person name="Martino E."/>
            <person name="Morin E."/>
            <person name="Grelet G."/>
            <person name="Kuo A."/>
            <person name="Kohler A."/>
            <person name="Daghino S."/>
            <person name="Barry K."/>
            <person name="Choi C."/>
            <person name="Cichocki N."/>
            <person name="Clum A."/>
            <person name="Copeland A."/>
            <person name="Hainaut M."/>
            <person name="Haridas S."/>
            <person name="Labutti K."/>
            <person name="Lindquist E."/>
            <person name="Lipzen A."/>
            <person name="Khouja H.-R."/>
            <person name="Murat C."/>
            <person name="Ohm R."/>
            <person name="Olson A."/>
            <person name="Spatafora J."/>
            <person name="Veneault-Fourrey C."/>
            <person name="Henrissat B."/>
            <person name="Grigoriev I."/>
            <person name="Martin F."/>
            <person name="Perotto S."/>
        </authorList>
    </citation>
    <scope>NUCLEOTIDE SEQUENCE [LARGE SCALE GENOMIC DNA]</scope>
    <source>
        <strain evidence="7 8">F</strain>
    </source>
</reference>
<dbReference type="Pfam" id="PF00069">
    <property type="entry name" value="Pkinase"/>
    <property type="match status" value="2"/>
</dbReference>
<accession>A0A2J6R322</accession>
<dbReference type="PROSITE" id="PS50011">
    <property type="entry name" value="PROTEIN_KINASE_DOM"/>
    <property type="match status" value="1"/>
</dbReference>
<dbReference type="PANTHER" id="PTHR45646:SF11">
    <property type="entry name" value="SERINE_THREONINE-PROTEIN KINASE DOA"/>
    <property type="match status" value="1"/>
</dbReference>
<dbReference type="Gene3D" id="1.10.510.10">
    <property type="entry name" value="Transferase(Phosphotransferase) domain 1"/>
    <property type="match status" value="1"/>
</dbReference>
<keyword evidence="2" id="KW-0808">Transferase</keyword>
<evidence type="ECO:0000313" key="7">
    <source>
        <dbReference type="EMBL" id="PMD32916.1"/>
    </source>
</evidence>
<dbReference type="Proteomes" id="UP000235786">
    <property type="component" value="Unassembled WGS sequence"/>
</dbReference>
<dbReference type="AlphaFoldDB" id="A0A2J6R322"/>
<keyword evidence="1" id="KW-0723">Serine/threonine-protein kinase</keyword>
<protein>
    <submittedName>
        <fullName evidence="7">Kinase-like protein</fullName>
    </submittedName>
</protein>
<name>A0A2J6R322_HYAVF</name>
<proteinExistence type="predicted"/>
<dbReference type="InterPro" id="IPR011009">
    <property type="entry name" value="Kinase-like_dom_sf"/>
</dbReference>
<dbReference type="EMBL" id="KZ613957">
    <property type="protein sequence ID" value="PMD32916.1"/>
    <property type="molecule type" value="Genomic_DNA"/>
</dbReference>
<gene>
    <name evidence="7" type="ORF">L207DRAFT_499194</name>
</gene>
<dbReference type="STRING" id="1149755.A0A2J6R322"/>
<dbReference type="GO" id="GO:0005524">
    <property type="term" value="F:ATP binding"/>
    <property type="evidence" value="ECO:0007669"/>
    <property type="project" value="UniProtKB-KW"/>
</dbReference>
<evidence type="ECO:0000259" key="6">
    <source>
        <dbReference type="PROSITE" id="PS50011"/>
    </source>
</evidence>
<evidence type="ECO:0000256" key="2">
    <source>
        <dbReference type="ARBA" id="ARBA00022679"/>
    </source>
</evidence>
<dbReference type="SMART" id="SM00220">
    <property type="entry name" value="S_TKc"/>
    <property type="match status" value="1"/>
</dbReference>
<evidence type="ECO:0000256" key="3">
    <source>
        <dbReference type="ARBA" id="ARBA00022741"/>
    </source>
</evidence>
<dbReference type="GO" id="GO:0005634">
    <property type="term" value="C:nucleus"/>
    <property type="evidence" value="ECO:0007669"/>
    <property type="project" value="TreeGrafter"/>
</dbReference>
<keyword evidence="3" id="KW-0547">Nucleotide-binding</keyword>
<dbReference type="SUPFAM" id="SSF56112">
    <property type="entry name" value="Protein kinase-like (PK-like)"/>
    <property type="match status" value="1"/>
</dbReference>
<evidence type="ECO:0000256" key="5">
    <source>
        <dbReference type="ARBA" id="ARBA00022840"/>
    </source>
</evidence>
<keyword evidence="8" id="KW-1185">Reference proteome</keyword>
<dbReference type="PANTHER" id="PTHR45646">
    <property type="entry name" value="SERINE/THREONINE-PROTEIN KINASE DOA-RELATED"/>
    <property type="match status" value="1"/>
</dbReference>